<feature type="transmembrane region" description="Helical" evidence="2">
    <location>
        <begin position="36"/>
        <end position="54"/>
    </location>
</feature>
<reference evidence="4 5" key="2">
    <citation type="journal article" date="2011" name="J. Bacteriol.">
        <title>Genomes of three methylotrophs from a single niche uncover genetic and metabolic divergence of Methylophilaceae.</title>
        <authorList>
            <person name="Lapidus A."/>
            <person name="Clum A."/>
            <person name="Labutti K."/>
            <person name="Kaluzhnaya M.G."/>
            <person name="Lim S."/>
            <person name="Beck D.A."/>
            <person name="Glavina Del Rio T."/>
            <person name="Nolan M."/>
            <person name="Mavromatis K."/>
            <person name="Huntemann M."/>
            <person name="Lucas S."/>
            <person name="Lidstrom M.E."/>
            <person name="Ivanova N."/>
            <person name="Chistoserdova L."/>
        </authorList>
    </citation>
    <scope>NUCLEOTIDE SEQUENCE [LARGE SCALE GENOMIC DNA]</scope>
    <source>
        <strain evidence="5">JLW8 / ATCC BAA-1282 / DSM 17540</strain>
    </source>
</reference>
<evidence type="ECO:0000313" key="4">
    <source>
        <dbReference type="EMBL" id="ACT48501.1"/>
    </source>
</evidence>
<feature type="transmembrane region" description="Helical" evidence="2">
    <location>
        <begin position="60"/>
        <end position="84"/>
    </location>
</feature>
<keyword evidence="2" id="KW-0874">Quinone</keyword>
<proteinExistence type="inferred from homology"/>
<dbReference type="EMBL" id="CP001672">
    <property type="protein sequence ID" value="ACT48501.1"/>
    <property type="molecule type" value="Genomic_DNA"/>
</dbReference>
<keyword evidence="2" id="KW-0812">Transmembrane</keyword>
<dbReference type="RefSeq" id="WP_015832536.1">
    <property type="nucleotide sequence ID" value="NC_012968.1"/>
</dbReference>
<dbReference type="GO" id="GO:0005886">
    <property type="term" value="C:plasma membrane"/>
    <property type="evidence" value="ECO:0007669"/>
    <property type="project" value="UniProtKB-SubCell"/>
</dbReference>
<dbReference type="STRING" id="583345.Mmol_1597"/>
<comment type="function">
    <text evidence="2">NDH-1 shuttles electrons from NADH, via FMN and iron-sulfur (Fe-S) centers, to quinones in the respiratory chain. Couples the redox reaction to proton translocation (for every two electrons transferred, four hydrogen ions are translocated across the cytoplasmic membrane), and thus conserves the redox energy in a proton gradient.</text>
</comment>
<dbReference type="GO" id="GO:0048038">
    <property type="term" value="F:quinone binding"/>
    <property type="evidence" value="ECO:0007669"/>
    <property type="project" value="UniProtKB-UniRule"/>
</dbReference>
<keyword evidence="4" id="KW-0830">Ubiquinone</keyword>
<dbReference type="PANTHER" id="PTHR33269">
    <property type="entry name" value="NADH-UBIQUINONE OXIDOREDUCTASE CHAIN 6"/>
    <property type="match status" value="1"/>
</dbReference>
<dbReference type="InterPro" id="IPR042106">
    <property type="entry name" value="Nuo/plastoQ_OxRdtase_6_NuoJ"/>
</dbReference>
<keyword evidence="2" id="KW-1133">Transmembrane helix</keyword>
<dbReference type="AlphaFoldDB" id="C6WX52"/>
<dbReference type="NCBIfam" id="NF005164">
    <property type="entry name" value="PRK06638.1-4"/>
    <property type="match status" value="1"/>
</dbReference>
<keyword evidence="2" id="KW-0472">Membrane</keyword>
<feature type="region of interest" description="Disordered" evidence="3">
    <location>
        <begin position="206"/>
        <end position="226"/>
    </location>
</feature>
<accession>C6WX52</accession>
<dbReference type="KEGG" id="mmb:Mmol_1597"/>
<name>C6WX52_METML</name>
<dbReference type="HOGENOM" id="CLU_085957_5_0_4"/>
<evidence type="ECO:0000256" key="1">
    <source>
        <dbReference type="ARBA" id="ARBA00005698"/>
    </source>
</evidence>
<keyword evidence="2" id="KW-1003">Cell membrane</keyword>
<keyword evidence="2" id="KW-0520">NAD</keyword>
<reference evidence="5" key="1">
    <citation type="submission" date="2009-07" db="EMBL/GenBank/DDBJ databases">
        <title>Complete sequence of Methylotenera mobilis JLW8.</title>
        <authorList>
            <consortium name="US DOE Joint Genome Institute"/>
            <person name="Lucas S."/>
            <person name="Copeland A."/>
            <person name="Lapidus A."/>
            <person name="Glavina del Rio T."/>
            <person name="Tice H."/>
            <person name="Bruce D."/>
            <person name="Goodwin L."/>
            <person name="Pitluck S."/>
            <person name="LaButti K.M."/>
            <person name="Clum A."/>
            <person name="Larimer F."/>
            <person name="Land M."/>
            <person name="Hauser L."/>
            <person name="Kyrpides N."/>
            <person name="Mikhailova N."/>
            <person name="Kayluzhnaya M."/>
            <person name="Chistoserdova L."/>
        </authorList>
    </citation>
    <scope>NUCLEOTIDE SEQUENCE [LARGE SCALE GENOMIC DNA]</scope>
    <source>
        <strain evidence="5">JLW8 / ATCC BAA-1282 / DSM 17540</strain>
    </source>
</reference>
<dbReference type="OrthoDB" id="5295927at2"/>
<dbReference type="Gene3D" id="1.20.120.1200">
    <property type="entry name" value="NADH-ubiquinone/plastoquinone oxidoreductase chain 6, subunit NuoJ"/>
    <property type="match status" value="1"/>
</dbReference>
<keyword evidence="5" id="KW-1185">Reference proteome</keyword>
<protein>
    <recommendedName>
        <fullName evidence="2">NADH-quinone oxidoreductase subunit J</fullName>
        <ecNumber evidence="2">7.1.1.-</ecNumber>
    </recommendedName>
</protein>
<comment type="similarity">
    <text evidence="1 2">Belongs to the complex I subunit 6 family.</text>
</comment>
<evidence type="ECO:0000313" key="5">
    <source>
        <dbReference type="Proteomes" id="UP000002742"/>
    </source>
</evidence>
<sequence>MTFFGLHFQDIVFYTLATILLIAGLRVITTRNPVYAALYLVLAFFTAAGIWLLLEAEFLAIALVLVYVGAVMVLFLFVVMMLDINLDKLREGFWKALPVALPVGGLMAVEMVMVVGARNFGVDVVAAPPAHPADYSNTAELGRVLYTDYLLSFELASVVLLVAIVAAIALTLRDRRDSKSMDPAKQVLVKKADRIRIVKMEAEVEKVAEKNDAVDTSAQADDKGAK</sequence>
<comment type="catalytic activity">
    <reaction evidence="2">
        <text>a quinone + NADH + 5 H(+)(in) = a quinol + NAD(+) + 4 H(+)(out)</text>
        <dbReference type="Rhea" id="RHEA:57888"/>
        <dbReference type="ChEBI" id="CHEBI:15378"/>
        <dbReference type="ChEBI" id="CHEBI:24646"/>
        <dbReference type="ChEBI" id="CHEBI:57540"/>
        <dbReference type="ChEBI" id="CHEBI:57945"/>
        <dbReference type="ChEBI" id="CHEBI:132124"/>
    </reaction>
</comment>
<dbReference type="PANTHER" id="PTHR33269:SF17">
    <property type="entry name" value="NADH-UBIQUINONE OXIDOREDUCTASE CHAIN 6"/>
    <property type="match status" value="1"/>
</dbReference>
<feature type="transmembrane region" description="Helical" evidence="2">
    <location>
        <begin position="96"/>
        <end position="117"/>
    </location>
</feature>
<dbReference type="GO" id="GO:0008137">
    <property type="term" value="F:NADH dehydrogenase (ubiquinone) activity"/>
    <property type="evidence" value="ECO:0007669"/>
    <property type="project" value="UniProtKB-UniRule"/>
</dbReference>
<dbReference type="eggNOG" id="COG0839">
    <property type="taxonomic scope" value="Bacteria"/>
</dbReference>
<dbReference type="InterPro" id="IPR001457">
    <property type="entry name" value="NADH_UbQ/plastoQ_OxRdtase_su6"/>
</dbReference>
<dbReference type="Pfam" id="PF00499">
    <property type="entry name" value="Oxidored_q3"/>
    <property type="match status" value="1"/>
</dbReference>
<evidence type="ECO:0000256" key="3">
    <source>
        <dbReference type="SAM" id="MobiDB-lite"/>
    </source>
</evidence>
<comment type="subcellular location">
    <subcellularLocation>
        <location evidence="2">Cell membrane</location>
        <topology evidence="2">Multi-pass membrane protein</topology>
    </subcellularLocation>
</comment>
<evidence type="ECO:0000256" key="2">
    <source>
        <dbReference type="RuleBase" id="RU004429"/>
    </source>
</evidence>
<dbReference type="Proteomes" id="UP000002742">
    <property type="component" value="Chromosome"/>
</dbReference>
<feature type="transmembrane region" description="Helical" evidence="2">
    <location>
        <begin position="12"/>
        <end position="29"/>
    </location>
</feature>
<feature type="transmembrane region" description="Helical" evidence="2">
    <location>
        <begin position="149"/>
        <end position="172"/>
    </location>
</feature>
<gene>
    <name evidence="4" type="ordered locus">Mmol_1597</name>
</gene>
<organism evidence="4 5">
    <name type="scientific">Methylotenera mobilis (strain JLW8 / ATCC BAA-1282 / DSM 17540)</name>
    <dbReference type="NCBI Taxonomy" id="583345"/>
    <lineage>
        <taxon>Bacteria</taxon>
        <taxon>Pseudomonadati</taxon>
        <taxon>Pseudomonadota</taxon>
        <taxon>Betaproteobacteria</taxon>
        <taxon>Nitrosomonadales</taxon>
        <taxon>Methylophilaceae</taxon>
        <taxon>Methylotenera</taxon>
    </lineage>
</organism>
<dbReference type="EC" id="7.1.1.-" evidence="2"/>